<sequence length="41" mass="4385">MNVPSDPDPDTGVSPPTFTAPFDNQLGLQFTELSPTVHARS</sequence>
<organism evidence="2 3">
    <name type="scientific">Mycobacterium kansasii</name>
    <dbReference type="NCBI Taxonomy" id="1768"/>
    <lineage>
        <taxon>Bacteria</taxon>
        <taxon>Bacillati</taxon>
        <taxon>Actinomycetota</taxon>
        <taxon>Actinomycetes</taxon>
        <taxon>Mycobacteriales</taxon>
        <taxon>Mycobacteriaceae</taxon>
        <taxon>Mycobacterium</taxon>
    </lineage>
</organism>
<dbReference type="EMBL" id="MVBN01000003">
    <property type="protein sequence ID" value="OOK77390.1"/>
    <property type="molecule type" value="Genomic_DNA"/>
</dbReference>
<protein>
    <submittedName>
        <fullName evidence="2">Uncharacterized protein</fullName>
    </submittedName>
</protein>
<name>A0A1V3XE78_MYCKA</name>
<evidence type="ECO:0000313" key="2">
    <source>
        <dbReference type="EMBL" id="OOK77390.1"/>
    </source>
</evidence>
<gene>
    <name evidence="2" type="ORF">BZL29_3802</name>
</gene>
<accession>A0A1V3XE78</accession>
<proteinExistence type="predicted"/>
<evidence type="ECO:0000313" key="3">
    <source>
        <dbReference type="Proteomes" id="UP000188532"/>
    </source>
</evidence>
<dbReference type="AlphaFoldDB" id="A0A1V3XE78"/>
<feature type="region of interest" description="Disordered" evidence="1">
    <location>
        <begin position="1"/>
        <end position="41"/>
    </location>
</feature>
<comment type="caution">
    <text evidence="2">The sequence shown here is derived from an EMBL/GenBank/DDBJ whole genome shotgun (WGS) entry which is preliminary data.</text>
</comment>
<dbReference type="Proteomes" id="UP000188532">
    <property type="component" value="Unassembled WGS sequence"/>
</dbReference>
<reference evidence="2 3" key="1">
    <citation type="submission" date="2017-02" db="EMBL/GenBank/DDBJ databases">
        <title>Complete genome sequences of Mycobacterium kansasii strains isolated from rhesus macaques.</title>
        <authorList>
            <person name="Panda A."/>
            <person name="Nagaraj S."/>
            <person name="Zhao X."/>
            <person name="Tettelin H."/>
            <person name="Detolla L.J."/>
        </authorList>
    </citation>
    <scope>NUCLEOTIDE SEQUENCE [LARGE SCALE GENOMIC DNA]</scope>
    <source>
        <strain evidence="2 3">11-3469</strain>
    </source>
</reference>
<evidence type="ECO:0000256" key="1">
    <source>
        <dbReference type="SAM" id="MobiDB-lite"/>
    </source>
</evidence>